<gene>
    <name evidence="2" type="ORF">R3P38DRAFT_3056445</name>
</gene>
<keyword evidence="1" id="KW-0732">Signal</keyword>
<proteinExistence type="predicted"/>
<reference evidence="2 3" key="1">
    <citation type="journal article" date="2024" name="J Genomics">
        <title>Draft genome sequencing and assembly of Favolaschia claudopus CIRM-BRFM 2984 isolated from oak limbs.</title>
        <authorList>
            <person name="Navarro D."/>
            <person name="Drula E."/>
            <person name="Chaduli D."/>
            <person name="Cazenave R."/>
            <person name="Ahrendt S."/>
            <person name="Wang J."/>
            <person name="Lipzen A."/>
            <person name="Daum C."/>
            <person name="Barry K."/>
            <person name="Grigoriev I.V."/>
            <person name="Favel A."/>
            <person name="Rosso M.N."/>
            <person name="Martin F."/>
        </authorList>
    </citation>
    <scope>NUCLEOTIDE SEQUENCE [LARGE SCALE GENOMIC DNA]</scope>
    <source>
        <strain evidence="2 3">CIRM-BRFM 2984</strain>
    </source>
</reference>
<comment type="caution">
    <text evidence="2">The sequence shown here is derived from an EMBL/GenBank/DDBJ whole genome shotgun (WGS) entry which is preliminary data.</text>
</comment>
<dbReference type="Proteomes" id="UP001362999">
    <property type="component" value="Unassembled WGS sequence"/>
</dbReference>
<evidence type="ECO:0008006" key="4">
    <source>
        <dbReference type="Google" id="ProtNLM"/>
    </source>
</evidence>
<evidence type="ECO:0000313" key="3">
    <source>
        <dbReference type="Proteomes" id="UP001362999"/>
    </source>
</evidence>
<evidence type="ECO:0000313" key="2">
    <source>
        <dbReference type="EMBL" id="KAK7000569.1"/>
    </source>
</evidence>
<dbReference type="EMBL" id="JAWWNJ010000088">
    <property type="protein sequence ID" value="KAK7000569.1"/>
    <property type="molecule type" value="Genomic_DNA"/>
</dbReference>
<feature type="chain" id="PRO_5043384717" description="DUF4185 domain-containing protein" evidence="1">
    <location>
        <begin position="23"/>
        <end position="376"/>
    </location>
</feature>
<accession>A0AAW0A3A9</accession>
<feature type="signal peptide" evidence="1">
    <location>
        <begin position="1"/>
        <end position="22"/>
    </location>
</feature>
<dbReference type="AlphaFoldDB" id="A0AAW0A3A9"/>
<name>A0AAW0A3A9_9AGAR</name>
<protein>
    <recommendedName>
        <fullName evidence="4">DUF4185 domain-containing protein</fullName>
    </recommendedName>
</protein>
<organism evidence="2 3">
    <name type="scientific">Favolaschia claudopus</name>
    <dbReference type="NCBI Taxonomy" id="2862362"/>
    <lineage>
        <taxon>Eukaryota</taxon>
        <taxon>Fungi</taxon>
        <taxon>Dikarya</taxon>
        <taxon>Basidiomycota</taxon>
        <taxon>Agaricomycotina</taxon>
        <taxon>Agaricomycetes</taxon>
        <taxon>Agaricomycetidae</taxon>
        <taxon>Agaricales</taxon>
        <taxon>Marasmiineae</taxon>
        <taxon>Mycenaceae</taxon>
        <taxon>Favolaschia</taxon>
    </lineage>
</organism>
<keyword evidence="3" id="KW-1185">Reference proteome</keyword>
<sequence>MASLVLRLLTVTIFLSAPAALAATLAAAVTPVVKSTTSYGVLSNPGLTRDSCSSSLWNNNVLWVCRDTEQLNSAGNPVLPLVVNTASYSSMPNAPSNPQPLSLTSPQGFGSPFYPLESDECPTSGACSDGTRWVGWPDTGPVVTFRGSGGNTNAYAFISRNHLSGLSQINTPSYSLYHLLSQSSGPMPSVSLAVSSFWSSSQIGYGSAASVVMNGYAYLYGATPDGKLALARAAQTGFLGALDDKSLYEYYVNGAWTRTAPSRTASNIALPNTSSAQGTIYWSPKWNSYVWIGGDGFPNANFFISTAPNPEGPWTAATRFYTGTVGNGSLGAYSTVAHPSLTDGTGNYVFITWTRTNKNSAGVEVYDQPLVRVDWQ</sequence>
<evidence type="ECO:0000256" key="1">
    <source>
        <dbReference type="SAM" id="SignalP"/>
    </source>
</evidence>